<accession>A0A2P5G0S6</accession>
<reference evidence="2" key="1">
    <citation type="submission" date="2016-06" db="EMBL/GenBank/DDBJ databases">
        <title>Parallel loss of symbiosis genes in relatives of nitrogen-fixing non-legume Parasponia.</title>
        <authorList>
            <person name="Van Velzen R."/>
            <person name="Holmer R."/>
            <person name="Bu F."/>
            <person name="Rutten L."/>
            <person name="Van Zeijl A."/>
            <person name="Liu W."/>
            <person name="Santuari L."/>
            <person name="Cao Q."/>
            <person name="Sharma T."/>
            <person name="Shen D."/>
            <person name="Roswanjaya Y."/>
            <person name="Wardhani T."/>
            <person name="Kalhor M.S."/>
            <person name="Jansen J."/>
            <person name="Van den Hoogen J."/>
            <person name="Gungor B."/>
            <person name="Hartog M."/>
            <person name="Hontelez J."/>
            <person name="Verver J."/>
            <person name="Yang W.-C."/>
            <person name="Schijlen E."/>
            <person name="Repin R."/>
            <person name="Schilthuizen M."/>
            <person name="Schranz E."/>
            <person name="Heidstra R."/>
            <person name="Miyata K."/>
            <person name="Fedorova E."/>
            <person name="Kohlen W."/>
            <person name="Bisseling T."/>
            <person name="Smit S."/>
            <person name="Geurts R."/>
        </authorList>
    </citation>
    <scope>NUCLEOTIDE SEQUENCE [LARGE SCALE GENOMIC DNA]</scope>
    <source>
        <strain evidence="2">cv. RG33-2</strain>
    </source>
</reference>
<organism evidence="1 2">
    <name type="scientific">Trema orientale</name>
    <name type="common">Charcoal tree</name>
    <name type="synonym">Celtis orientalis</name>
    <dbReference type="NCBI Taxonomy" id="63057"/>
    <lineage>
        <taxon>Eukaryota</taxon>
        <taxon>Viridiplantae</taxon>
        <taxon>Streptophyta</taxon>
        <taxon>Embryophyta</taxon>
        <taxon>Tracheophyta</taxon>
        <taxon>Spermatophyta</taxon>
        <taxon>Magnoliopsida</taxon>
        <taxon>eudicotyledons</taxon>
        <taxon>Gunneridae</taxon>
        <taxon>Pentapetalae</taxon>
        <taxon>rosids</taxon>
        <taxon>fabids</taxon>
        <taxon>Rosales</taxon>
        <taxon>Cannabaceae</taxon>
        <taxon>Trema</taxon>
    </lineage>
</organism>
<feature type="non-terminal residue" evidence="1">
    <location>
        <position position="1"/>
    </location>
</feature>
<dbReference type="AlphaFoldDB" id="A0A2P5G0S6"/>
<comment type="caution">
    <text evidence="1">The sequence shown here is derived from an EMBL/GenBank/DDBJ whole genome shotgun (WGS) entry which is preliminary data.</text>
</comment>
<dbReference type="InParanoid" id="A0A2P5G0S6"/>
<evidence type="ECO:0000313" key="2">
    <source>
        <dbReference type="Proteomes" id="UP000237000"/>
    </source>
</evidence>
<dbReference type="OrthoDB" id="10397334at2759"/>
<proteinExistence type="predicted"/>
<protein>
    <submittedName>
        <fullName evidence="1">Uncharacterized protein</fullName>
    </submittedName>
</protein>
<dbReference type="Proteomes" id="UP000237000">
    <property type="component" value="Unassembled WGS sequence"/>
</dbReference>
<dbReference type="EMBL" id="JXTC01000002">
    <property type="protein sequence ID" value="POO03636.1"/>
    <property type="molecule type" value="Genomic_DNA"/>
</dbReference>
<gene>
    <name evidence="1" type="ORF">TorRG33x02_008410</name>
</gene>
<sequence length="70" mass="7783">VVILRSGSGSPAPTSKSVTIDRKESVKCGLKRAIVAKENIVKKRKILAISSTSRHSICMYSLFFFSFPYF</sequence>
<name>A0A2P5G0S6_TREOI</name>
<evidence type="ECO:0000313" key="1">
    <source>
        <dbReference type="EMBL" id="POO03636.1"/>
    </source>
</evidence>
<keyword evidence="2" id="KW-1185">Reference proteome</keyword>